<feature type="domain" description="DDE Tnp4" evidence="3">
    <location>
        <begin position="3"/>
        <end position="128"/>
    </location>
</feature>
<protein>
    <submittedName>
        <fullName evidence="4">Harbinger transposase-derived nuclease domain</fullName>
    </submittedName>
</protein>
<evidence type="ECO:0000313" key="4">
    <source>
        <dbReference type="EMBL" id="VVC32466.1"/>
    </source>
</evidence>
<dbReference type="Pfam" id="PF13359">
    <property type="entry name" value="DDE_Tnp_4"/>
    <property type="match status" value="1"/>
</dbReference>
<evidence type="ECO:0000313" key="5">
    <source>
        <dbReference type="Proteomes" id="UP000325440"/>
    </source>
</evidence>
<comment type="cofactor">
    <cofactor evidence="1">
        <name>a divalent metal cation</name>
        <dbReference type="ChEBI" id="CHEBI:60240"/>
    </cofactor>
</comment>
<keyword evidence="2" id="KW-0479">Metal-binding</keyword>
<keyword evidence="5" id="KW-1185">Reference proteome</keyword>
<dbReference type="GO" id="GO:0046872">
    <property type="term" value="F:metal ion binding"/>
    <property type="evidence" value="ECO:0007669"/>
    <property type="project" value="UniProtKB-KW"/>
</dbReference>
<dbReference type="AlphaFoldDB" id="A0A5E4MNN1"/>
<name>A0A5E4MNN1_9HEMI</name>
<proteinExistence type="predicted"/>
<accession>A0A5E4MNN1</accession>
<dbReference type="OrthoDB" id="6604793at2759"/>
<evidence type="ECO:0000256" key="2">
    <source>
        <dbReference type="ARBA" id="ARBA00022723"/>
    </source>
</evidence>
<sequence length="137" mass="15822">MSIDVGDFGRNSDGGILRESNFGKLLDYNKLLLPSPRKMHGNVEDEFEFVFVGYDAYPLKKNLMRSFARKQLTNPKRIYNHRQSRAGRIVAECAFGILTKRFNVFENKMLVNPENYTIMTQAAYVVNNLTVDKEHNI</sequence>
<evidence type="ECO:0000256" key="1">
    <source>
        <dbReference type="ARBA" id="ARBA00001968"/>
    </source>
</evidence>
<gene>
    <name evidence="4" type="ORF">CINCED_3A000270</name>
</gene>
<dbReference type="InterPro" id="IPR027806">
    <property type="entry name" value="HARBI1_dom"/>
</dbReference>
<evidence type="ECO:0000259" key="3">
    <source>
        <dbReference type="Pfam" id="PF13359"/>
    </source>
</evidence>
<organism evidence="4 5">
    <name type="scientific">Cinara cedri</name>
    <dbReference type="NCBI Taxonomy" id="506608"/>
    <lineage>
        <taxon>Eukaryota</taxon>
        <taxon>Metazoa</taxon>
        <taxon>Ecdysozoa</taxon>
        <taxon>Arthropoda</taxon>
        <taxon>Hexapoda</taxon>
        <taxon>Insecta</taxon>
        <taxon>Pterygota</taxon>
        <taxon>Neoptera</taxon>
        <taxon>Paraneoptera</taxon>
        <taxon>Hemiptera</taxon>
        <taxon>Sternorrhyncha</taxon>
        <taxon>Aphidomorpha</taxon>
        <taxon>Aphidoidea</taxon>
        <taxon>Aphididae</taxon>
        <taxon>Lachninae</taxon>
        <taxon>Cinara</taxon>
    </lineage>
</organism>
<reference evidence="4 5" key="1">
    <citation type="submission" date="2019-08" db="EMBL/GenBank/DDBJ databases">
        <authorList>
            <person name="Alioto T."/>
            <person name="Alioto T."/>
            <person name="Gomez Garrido J."/>
        </authorList>
    </citation>
    <scope>NUCLEOTIDE SEQUENCE [LARGE SCALE GENOMIC DNA]</scope>
</reference>
<dbReference type="EMBL" id="CABPRJ010000956">
    <property type="protein sequence ID" value="VVC32466.1"/>
    <property type="molecule type" value="Genomic_DNA"/>
</dbReference>
<dbReference type="Proteomes" id="UP000325440">
    <property type="component" value="Unassembled WGS sequence"/>
</dbReference>